<gene>
    <name evidence="1" type="ORF">BDN72DRAFT_831507</name>
</gene>
<dbReference type="Proteomes" id="UP000308600">
    <property type="component" value="Unassembled WGS sequence"/>
</dbReference>
<protein>
    <submittedName>
        <fullName evidence="1">Uncharacterized protein</fullName>
    </submittedName>
</protein>
<sequence>MATMIDSDDWSSILDAHPIFSTPTPKGKEPLDAVSLELSTATLPKFTTVDPRMDGPTPSGRRQVMVLKDSELLVAVGKEVRITSLGDTKLNRSTGKTFKTLHAPNIQFEIHQMALNPSGKLLAVAGAFQVAVLVLPRAGSTRLVPDRIDCKSVSIGQFYHGSVSAAPVAKIDWHPWGDAGSTLLVMTVDGKLWEYDISVDTEEPQQILSFVSEKRGTYHAEDPSEREVASFTLGKGRADWGPLTVYVVMRSGDVYAICPYMPKNASIPSAYVHSLECFIAAKQEFLTQHESEATHNLSAMYDYQRKYVTALLKQLPPGTVFPAVSRSVPMHPPTTIKTLPARQGPFLLQPAPRTLDGSEGGDATDIAYLAFGTDDEMSEEGEGSETEHLGIVMIAYQDGKVDLCLDVEKVEARWDLKNVPNLGLPMLAVYESIDLGIIKTLNSVSASKADPPILDLLHANHATFYVDPIYDDTLYVYHAFGVHRLHLGPVLQSLALALKKEDDVSSLEGALQTSAGTDVRPILTTFSVERRCSNPVVAITIPNDVYLTYSIFILTSVMRITSFPLTLRSEPSPTLESSTQNKPVEQSHWLKPVEGPQAYVSLLTEPYKAPPCLSQPSGLPSNPRLALPPAPAGTKNADFMLTPDTLRYIGTTVTHLIGQISEISLAAREADSRMTLQRREIDRLAAKCREMNDLVQHLRGPKRTVTDDRLKRLDDAQKTLLARFDRMLQSLMEKASPELSEHESKWFEELKRMKEEVDGAGRYDEGSLAARVQALEREYARVLPSLREVVEKENARKAKASSVPKGMGVLQAFELGERSNLERAKIADVEREILRLANRLEISVGQPPTLASQSGKPTPGLTK</sequence>
<reference evidence="1 2" key="1">
    <citation type="journal article" date="2019" name="Nat. Ecol. Evol.">
        <title>Megaphylogeny resolves global patterns of mushroom evolution.</title>
        <authorList>
            <person name="Varga T."/>
            <person name="Krizsan K."/>
            <person name="Foldi C."/>
            <person name="Dima B."/>
            <person name="Sanchez-Garcia M."/>
            <person name="Sanchez-Ramirez S."/>
            <person name="Szollosi G.J."/>
            <person name="Szarkandi J.G."/>
            <person name="Papp V."/>
            <person name="Albert L."/>
            <person name="Andreopoulos W."/>
            <person name="Angelini C."/>
            <person name="Antonin V."/>
            <person name="Barry K.W."/>
            <person name="Bougher N.L."/>
            <person name="Buchanan P."/>
            <person name="Buyck B."/>
            <person name="Bense V."/>
            <person name="Catcheside P."/>
            <person name="Chovatia M."/>
            <person name="Cooper J."/>
            <person name="Damon W."/>
            <person name="Desjardin D."/>
            <person name="Finy P."/>
            <person name="Geml J."/>
            <person name="Haridas S."/>
            <person name="Hughes K."/>
            <person name="Justo A."/>
            <person name="Karasinski D."/>
            <person name="Kautmanova I."/>
            <person name="Kiss B."/>
            <person name="Kocsube S."/>
            <person name="Kotiranta H."/>
            <person name="LaButti K.M."/>
            <person name="Lechner B.E."/>
            <person name="Liimatainen K."/>
            <person name="Lipzen A."/>
            <person name="Lukacs Z."/>
            <person name="Mihaltcheva S."/>
            <person name="Morgado L.N."/>
            <person name="Niskanen T."/>
            <person name="Noordeloos M.E."/>
            <person name="Ohm R.A."/>
            <person name="Ortiz-Santana B."/>
            <person name="Ovrebo C."/>
            <person name="Racz N."/>
            <person name="Riley R."/>
            <person name="Savchenko A."/>
            <person name="Shiryaev A."/>
            <person name="Soop K."/>
            <person name="Spirin V."/>
            <person name="Szebenyi C."/>
            <person name="Tomsovsky M."/>
            <person name="Tulloss R.E."/>
            <person name="Uehling J."/>
            <person name="Grigoriev I.V."/>
            <person name="Vagvolgyi C."/>
            <person name="Papp T."/>
            <person name="Martin F.M."/>
            <person name="Miettinen O."/>
            <person name="Hibbett D.S."/>
            <person name="Nagy L.G."/>
        </authorList>
    </citation>
    <scope>NUCLEOTIDE SEQUENCE [LARGE SCALE GENOMIC DNA]</scope>
    <source>
        <strain evidence="1 2">NL-1719</strain>
    </source>
</reference>
<organism evidence="1 2">
    <name type="scientific">Pluteus cervinus</name>
    <dbReference type="NCBI Taxonomy" id="181527"/>
    <lineage>
        <taxon>Eukaryota</taxon>
        <taxon>Fungi</taxon>
        <taxon>Dikarya</taxon>
        <taxon>Basidiomycota</taxon>
        <taxon>Agaricomycotina</taxon>
        <taxon>Agaricomycetes</taxon>
        <taxon>Agaricomycetidae</taxon>
        <taxon>Agaricales</taxon>
        <taxon>Pluteineae</taxon>
        <taxon>Pluteaceae</taxon>
        <taxon>Pluteus</taxon>
    </lineage>
</organism>
<name>A0ACD3BEH5_9AGAR</name>
<proteinExistence type="predicted"/>
<evidence type="ECO:0000313" key="2">
    <source>
        <dbReference type="Proteomes" id="UP000308600"/>
    </source>
</evidence>
<evidence type="ECO:0000313" key="1">
    <source>
        <dbReference type="EMBL" id="TFK76066.1"/>
    </source>
</evidence>
<dbReference type="EMBL" id="ML208261">
    <property type="protein sequence ID" value="TFK76066.1"/>
    <property type="molecule type" value="Genomic_DNA"/>
</dbReference>
<accession>A0ACD3BEH5</accession>
<keyword evidence="2" id="KW-1185">Reference proteome</keyword>